<feature type="transmembrane region" description="Helical" evidence="1">
    <location>
        <begin position="298"/>
        <end position="314"/>
    </location>
</feature>
<dbReference type="RefSeq" id="WP_129229769.1">
    <property type="nucleotide sequence ID" value="NZ_QYBB01000066.1"/>
</dbReference>
<keyword evidence="1" id="KW-0472">Membrane</keyword>
<keyword evidence="3" id="KW-1185">Reference proteome</keyword>
<accession>A0A4Q2TYI8</accession>
<feature type="transmembrane region" description="Helical" evidence="1">
    <location>
        <begin position="198"/>
        <end position="215"/>
    </location>
</feature>
<name>A0A4Q2TYI8_9HYPH</name>
<dbReference type="OrthoDB" id="176190at2"/>
<feature type="transmembrane region" description="Helical" evidence="1">
    <location>
        <begin position="272"/>
        <end position="291"/>
    </location>
</feature>
<dbReference type="AlphaFoldDB" id="A0A4Q2TYI8"/>
<evidence type="ECO:0000313" key="3">
    <source>
        <dbReference type="Proteomes" id="UP000290759"/>
    </source>
</evidence>
<protein>
    <submittedName>
        <fullName evidence="2">Uncharacterized protein</fullName>
    </submittedName>
</protein>
<feature type="transmembrane region" description="Helical" evidence="1">
    <location>
        <begin position="320"/>
        <end position="339"/>
    </location>
</feature>
<comment type="caution">
    <text evidence="2">The sequence shown here is derived from an EMBL/GenBank/DDBJ whole genome shotgun (WGS) entry which is preliminary data.</text>
</comment>
<feature type="transmembrane region" description="Helical" evidence="1">
    <location>
        <begin position="159"/>
        <end position="186"/>
    </location>
</feature>
<evidence type="ECO:0000256" key="1">
    <source>
        <dbReference type="SAM" id="Phobius"/>
    </source>
</evidence>
<gene>
    <name evidence="2" type="ORF">D3273_25475</name>
</gene>
<proteinExistence type="predicted"/>
<sequence>MRDGVKGLASTLVSAVVLGGFAAVFVFHPLTPALPRAGIDPSWIAVMGEAADRPARFGLDTAFTYGPASPVVTGYLNAAWLIRTVPLQLGFSALFGWCAALLVAARRPGRAACEGTAACALMLAAARGTPDALFLALPFPVLLLALRREPRRAEVAASWLGAAALGLTAMVKMSFPLAALPLLALADGAGLARRRVPRFLPLFALGIAAGALLYGQRLSDLPAYAATQGEVVAGYAAAMAVDGPDWDLQSFVLSALALLATAVLAPRGPGRWPAAAGLGVALLFLFKAGFIRHDMHSTIAWTGLALLGTLLAWSRLPRHAALGVTAAACLVVLVYEPIVTVRQSLREGRGAALARLYADAPGVVADQAAAGWDALRDPASFRARLDARKASAWAGIAQAMPLGDLPGTVDILPSAQTAVLAAGLDYRGRPSFQEYSTYTASLAAGNRAFLEGSAAPRWVLFGPESPEGYMGIDSRFPALAEGPLWPDLLRLYRPDHRIGGLVALERRAMPAPLPLGPVRDAVARFGGTVPVGGGPAWATVDVRPNLAGRILSALFRPPLLTLAVTLDDGAVRRFRLVPALATAGFLLSPLVDNASDYEALAAGRAAGAARRVAGFAVETSSAGQWFYAPEIAVTLRSLDVSGLGPAPLPAAPAGRIAAPASGTLSLPLAGIPAAGGTRRVTLGYGLDDGASRRVCFAAMPADGTRTTLWSACLDPEAEAGSVSLDVPDGVEELALQTRCGSGACPASWRVGSGG</sequence>
<keyword evidence="1" id="KW-1133">Transmembrane helix</keyword>
<feature type="transmembrane region" description="Helical" evidence="1">
    <location>
        <begin position="248"/>
        <end position="266"/>
    </location>
</feature>
<dbReference type="EMBL" id="QYBB01000066">
    <property type="protein sequence ID" value="RYC29153.1"/>
    <property type="molecule type" value="Genomic_DNA"/>
</dbReference>
<organism evidence="2 3">
    <name type="scientific">Lichenibacterium minor</name>
    <dbReference type="NCBI Taxonomy" id="2316528"/>
    <lineage>
        <taxon>Bacteria</taxon>
        <taxon>Pseudomonadati</taxon>
        <taxon>Pseudomonadota</taxon>
        <taxon>Alphaproteobacteria</taxon>
        <taxon>Hyphomicrobiales</taxon>
        <taxon>Lichenihabitantaceae</taxon>
        <taxon>Lichenibacterium</taxon>
    </lineage>
</organism>
<reference evidence="2 3" key="1">
    <citation type="submission" date="2018-12" db="EMBL/GenBank/DDBJ databases">
        <authorList>
            <person name="Grouzdev D.S."/>
            <person name="Krutkina M.S."/>
        </authorList>
    </citation>
    <scope>NUCLEOTIDE SEQUENCE [LARGE SCALE GENOMIC DNA]</scope>
    <source>
        <strain evidence="2 3">RmlP026</strain>
    </source>
</reference>
<feature type="transmembrane region" description="Helical" evidence="1">
    <location>
        <begin position="85"/>
        <end position="105"/>
    </location>
</feature>
<evidence type="ECO:0000313" key="2">
    <source>
        <dbReference type="EMBL" id="RYC29153.1"/>
    </source>
</evidence>
<dbReference type="Proteomes" id="UP000290759">
    <property type="component" value="Unassembled WGS sequence"/>
</dbReference>
<keyword evidence="1" id="KW-0812">Transmembrane</keyword>
<reference evidence="2 3" key="2">
    <citation type="submission" date="2019-02" db="EMBL/GenBank/DDBJ databases">
        <title>'Lichenibacterium ramalinii' gen. nov. sp. nov., 'Lichenibacterium minor' gen. nov. sp. nov.</title>
        <authorList>
            <person name="Pankratov T."/>
        </authorList>
    </citation>
    <scope>NUCLEOTIDE SEQUENCE [LARGE SCALE GENOMIC DNA]</scope>
    <source>
        <strain evidence="2 3">RmlP026</strain>
    </source>
</reference>
<feature type="transmembrane region" description="Helical" evidence="1">
    <location>
        <begin position="117"/>
        <end position="139"/>
    </location>
</feature>